<gene>
    <name evidence="1" type="ORF">O6H91_19G018000</name>
</gene>
<evidence type="ECO:0000313" key="2">
    <source>
        <dbReference type="Proteomes" id="UP001162992"/>
    </source>
</evidence>
<organism evidence="1 2">
    <name type="scientific">Diphasiastrum complanatum</name>
    <name type="common">Issler's clubmoss</name>
    <name type="synonym">Lycopodium complanatum</name>
    <dbReference type="NCBI Taxonomy" id="34168"/>
    <lineage>
        <taxon>Eukaryota</taxon>
        <taxon>Viridiplantae</taxon>
        <taxon>Streptophyta</taxon>
        <taxon>Embryophyta</taxon>
        <taxon>Tracheophyta</taxon>
        <taxon>Lycopodiopsida</taxon>
        <taxon>Lycopodiales</taxon>
        <taxon>Lycopodiaceae</taxon>
        <taxon>Lycopodioideae</taxon>
        <taxon>Diphasiastrum</taxon>
    </lineage>
</organism>
<accession>A0ACC2AT53</accession>
<sequence>MATLKTVLFENMHPNILGSAVPVLKILFMCGMGSVLAQPVIKVINPESCKLLSKLVFALFLPCLIFTQLGESVTLRNMGEWWFIPVNVLLSAIIGCGVGYIVALICRPPPQFFRFTVILTGIGNTGNLPLAIIGSVCHGYNSFGERCNQDGVAYVAFAQWVAVLIVYTFVYHMLEPPMEFYELVPEREEIEPLEDPVEMPQLLEAEWPGVKDAQTTDTRTPLLSRMFRETSGNEESQEEADGDSPRVARCIAEPPVVRKIRIVAEKTPLQQILQPPTVASLLGIVVGAFPHLKSVFFGQGAPLEFFTDSLTILAAAMVPCIMLVLGGVLSGGPGRSELGLRTTIGICFTRLIVLPLIGIGIISLVYTLGFIPQGDKMFVFVLLLQYTMPSAILSGAMTSLRGYGEREASSVLFWQHIFAVISIAVYISIYFRMLSTMNVP</sequence>
<dbReference type="EMBL" id="CM055110">
    <property type="protein sequence ID" value="KAJ7520698.1"/>
    <property type="molecule type" value="Genomic_DNA"/>
</dbReference>
<name>A0ACC2AT53_DIPCM</name>
<evidence type="ECO:0000313" key="1">
    <source>
        <dbReference type="EMBL" id="KAJ7520698.1"/>
    </source>
</evidence>
<keyword evidence="2" id="KW-1185">Reference proteome</keyword>
<protein>
    <submittedName>
        <fullName evidence="1">Uncharacterized protein</fullName>
    </submittedName>
</protein>
<dbReference type="Proteomes" id="UP001162992">
    <property type="component" value="Chromosome 19"/>
</dbReference>
<proteinExistence type="predicted"/>
<reference evidence="2" key="1">
    <citation type="journal article" date="2024" name="Proc. Natl. Acad. Sci. U.S.A.">
        <title>Extraordinary preservation of gene collinearity over three hundred million years revealed in homosporous lycophytes.</title>
        <authorList>
            <person name="Li C."/>
            <person name="Wickell D."/>
            <person name="Kuo L.Y."/>
            <person name="Chen X."/>
            <person name="Nie B."/>
            <person name="Liao X."/>
            <person name="Peng D."/>
            <person name="Ji J."/>
            <person name="Jenkins J."/>
            <person name="Williams M."/>
            <person name="Shu S."/>
            <person name="Plott C."/>
            <person name="Barry K."/>
            <person name="Rajasekar S."/>
            <person name="Grimwood J."/>
            <person name="Han X."/>
            <person name="Sun S."/>
            <person name="Hou Z."/>
            <person name="He W."/>
            <person name="Dai G."/>
            <person name="Sun C."/>
            <person name="Schmutz J."/>
            <person name="Leebens-Mack J.H."/>
            <person name="Li F.W."/>
            <person name="Wang L."/>
        </authorList>
    </citation>
    <scope>NUCLEOTIDE SEQUENCE [LARGE SCALE GENOMIC DNA]</scope>
    <source>
        <strain evidence="2">cv. PW_Plant_1</strain>
    </source>
</reference>
<comment type="caution">
    <text evidence="1">The sequence shown here is derived from an EMBL/GenBank/DDBJ whole genome shotgun (WGS) entry which is preliminary data.</text>
</comment>